<evidence type="ECO:0000313" key="2">
    <source>
        <dbReference type="EMBL" id="GGJ16414.1"/>
    </source>
</evidence>
<sequence length="71" mass="7340">MRATNAWLGATGLAVLLAPGEAVPRLGLVGEAYFPPVTRITGALGDGLSDDTSGRPSATCFPAGRWGRRSR</sequence>
<evidence type="ECO:0000313" key="3">
    <source>
        <dbReference type="Proteomes" id="UP000625682"/>
    </source>
</evidence>
<dbReference type="EMBL" id="BMMU01000002">
    <property type="protein sequence ID" value="GGJ16414.1"/>
    <property type="molecule type" value="Genomic_DNA"/>
</dbReference>
<feature type="region of interest" description="Disordered" evidence="1">
    <location>
        <begin position="45"/>
        <end position="71"/>
    </location>
</feature>
<dbReference type="Proteomes" id="UP000625682">
    <property type="component" value="Unassembled WGS sequence"/>
</dbReference>
<gene>
    <name evidence="2" type="ORF">GCM10012282_10660</name>
</gene>
<comment type="caution">
    <text evidence="2">The sequence shown here is derived from an EMBL/GenBank/DDBJ whole genome shotgun (WGS) entry which is preliminary data.</text>
</comment>
<name>A0A917KL31_9ACTN</name>
<organism evidence="2 3">
    <name type="scientific">Streptomyces lacrimifluminis</name>
    <dbReference type="NCBI Taxonomy" id="1500077"/>
    <lineage>
        <taxon>Bacteria</taxon>
        <taxon>Bacillati</taxon>
        <taxon>Actinomycetota</taxon>
        <taxon>Actinomycetes</taxon>
        <taxon>Kitasatosporales</taxon>
        <taxon>Streptomycetaceae</taxon>
        <taxon>Streptomyces</taxon>
    </lineage>
</organism>
<proteinExistence type="predicted"/>
<evidence type="ECO:0000256" key="1">
    <source>
        <dbReference type="SAM" id="MobiDB-lite"/>
    </source>
</evidence>
<keyword evidence="3" id="KW-1185">Reference proteome</keyword>
<dbReference type="AlphaFoldDB" id="A0A917KL31"/>
<dbReference type="RefSeq" id="WP_373287193.1">
    <property type="nucleotide sequence ID" value="NZ_BAABER010000021.1"/>
</dbReference>
<reference evidence="2" key="2">
    <citation type="submission" date="2020-09" db="EMBL/GenBank/DDBJ databases">
        <authorList>
            <person name="Sun Q."/>
            <person name="Zhou Y."/>
        </authorList>
    </citation>
    <scope>NUCLEOTIDE SEQUENCE</scope>
    <source>
        <strain evidence="2">CGMCC 4.7272</strain>
    </source>
</reference>
<reference evidence="2" key="1">
    <citation type="journal article" date="2014" name="Int. J. Syst. Evol. Microbiol.">
        <title>Complete genome sequence of Corynebacterium casei LMG S-19264T (=DSM 44701T), isolated from a smear-ripened cheese.</title>
        <authorList>
            <consortium name="US DOE Joint Genome Institute (JGI-PGF)"/>
            <person name="Walter F."/>
            <person name="Albersmeier A."/>
            <person name="Kalinowski J."/>
            <person name="Ruckert C."/>
        </authorList>
    </citation>
    <scope>NUCLEOTIDE SEQUENCE</scope>
    <source>
        <strain evidence="2">CGMCC 4.7272</strain>
    </source>
</reference>
<protein>
    <submittedName>
        <fullName evidence="2">Uncharacterized protein</fullName>
    </submittedName>
</protein>
<accession>A0A917KL31</accession>